<feature type="domain" description="AB hydrolase-1" evidence="3">
    <location>
        <begin position="44"/>
        <end position="287"/>
    </location>
</feature>
<dbReference type="Pfam" id="PF12697">
    <property type="entry name" value="Abhydrolase_6"/>
    <property type="match status" value="1"/>
</dbReference>
<evidence type="ECO:0000256" key="2">
    <source>
        <dbReference type="SAM" id="MobiDB-lite"/>
    </source>
</evidence>
<feature type="region of interest" description="Disordered" evidence="2">
    <location>
        <begin position="1"/>
        <end position="20"/>
    </location>
</feature>
<comment type="caution">
    <text evidence="4">The sequence shown here is derived from an EMBL/GenBank/DDBJ whole genome shotgun (WGS) entry which is preliminary data.</text>
</comment>
<dbReference type="SUPFAM" id="SSF53474">
    <property type="entry name" value="alpha/beta-Hydrolases"/>
    <property type="match status" value="1"/>
</dbReference>
<keyword evidence="1 4" id="KW-0378">Hydrolase</keyword>
<evidence type="ECO:0000313" key="5">
    <source>
        <dbReference type="Proteomes" id="UP001589750"/>
    </source>
</evidence>
<evidence type="ECO:0000313" key="4">
    <source>
        <dbReference type="EMBL" id="MFB9313297.1"/>
    </source>
</evidence>
<dbReference type="RefSeq" id="WP_140008053.1">
    <property type="nucleotide sequence ID" value="NZ_JBHMDG010000012.1"/>
</dbReference>
<dbReference type="EMBL" id="JBHMDG010000012">
    <property type="protein sequence ID" value="MFB9313297.1"/>
    <property type="molecule type" value="Genomic_DNA"/>
</dbReference>
<proteinExistence type="predicted"/>
<protein>
    <submittedName>
        <fullName evidence="4">Alpha/beta fold hydrolase</fullName>
    </submittedName>
</protein>
<dbReference type="PANTHER" id="PTHR43329">
    <property type="entry name" value="EPOXIDE HYDROLASE"/>
    <property type="match status" value="1"/>
</dbReference>
<dbReference type="PRINTS" id="PR00412">
    <property type="entry name" value="EPOXHYDRLASE"/>
</dbReference>
<dbReference type="Proteomes" id="UP001589750">
    <property type="component" value="Unassembled WGS sequence"/>
</dbReference>
<dbReference type="InterPro" id="IPR000073">
    <property type="entry name" value="AB_hydrolase_1"/>
</dbReference>
<dbReference type="InterPro" id="IPR000639">
    <property type="entry name" value="Epox_hydrolase-like"/>
</dbReference>
<dbReference type="GO" id="GO:0016787">
    <property type="term" value="F:hydrolase activity"/>
    <property type="evidence" value="ECO:0007669"/>
    <property type="project" value="UniProtKB-KW"/>
</dbReference>
<name>A0ABV5K980_9ACTN</name>
<keyword evidence="5" id="KW-1185">Reference proteome</keyword>
<dbReference type="Gene3D" id="3.40.50.1820">
    <property type="entry name" value="alpha/beta hydrolase"/>
    <property type="match status" value="1"/>
</dbReference>
<accession>A0ABV5K980</accession>
<dbReference type="InterPro" id="IPR029058">
    <property type="entry name" value="AB_hydrolase_fold"/>
</dbReference>
<reference evidence="4 5" key="1">
    <citation type="submission" date="2024-09" db="EMBL/GenBank/DDBJ databases">
        <authorList>
            <person name="Sun Q."/>
            <person name="Mori K."/>
        </authorList>
    </citation>
    <scope>NUCLEOTIDE SEQUENCE [LARGE SCALE GENOMIC DNA]</scope>
    <source>
        <strain evidence="4 5">JCM 9626</strain>
    </source>
</reference>
<sequence length="295" mass="32080">MTGPTDGPADGPTDGPARARLTSYEHDGLTFDVADEGPIDGDVVVLLHGFPERASCWRLVAPLLHAQGYRTIAPDQRGYSPGARPTRRRDYTLGRLVGDVAALIGLTGGPVHLVGHDWGAAVGWATVAEHPDLVRTWTAVSVPHPRAFLRSWVSSTQGLKSSYMLLFNVPRLPELLQRRAPRRFEASLRRAGMTSDDVARFRSEIAADGALPGGLAWYRAMFLRGDALERPRITRPTTMVWSDGDVALGRKGIDLTPDWVDAPYELVVLEGVSHWIPTQAPGALAEAILERVTSA</sequence>
<organism evidence="4 5">
    <name type="scientific">Nocardioides plantarum</name>
    <dbReference type="NCBI Taxonomy" id="29299"/>
    <lineage>
        <taxon>Bacteria</taxon>
        <taxon>Bacillati</taxon>
        <taxon>Actinomycetota</taxon>
        <taxon>Actinomycetes</taxon>
        <taxon>Propionibacteriales</taxon>
        <taxon>Nocardioidaceae</taxon>
        <taxon>Nocardioides</taxon>
    </lineage>
</organism>
<gene>
    <name evidence="4" type="ORF">ACFFRI_09600</name>
</gene>
<evidence type="ECO:0000256" key="1">
    <source>
        <dbReference type="ARBA" id="ARBA00022801"/>
    </source>
</evidence>
<evidence type="ECO:0000259" key="3">
    <source>
        <dbReference type="Pfam" id="PF12697"/>
    </source>
</evidence>